<gene>
    <name evidence="2" type="ORF">HMPREF1318_2072</name>
</gene>
<evidence type="ECO:0000256" key="1">
    <source>
        <dbReference type="SAM" id="MobiDB-lite"/>
    </source>
</evidence>
<proteinExistence type="predicted"/>
<name>J0NJT6_9ACTO</name>
<evidence type="ECO:0000313" key="2">
    <source>
        <dbReference type="EMBL" id="EJF47394.1"/>
    </source>
</evidence>
<reference evidence="2 3" key="1">
    <citation type="submission" date="2012-05" db="EMBL/GenBank/DDBJ databases">
        <authorList>
            <person name="Harkins D.M."/>
            <person name="Madupu R."/>
            <person name="Durkin A.S."/>
            <person name="Torralba M."/>
            <person name="Methe B."/>
            <person name="Sutton G.G."/>
            <person name="Nelson K.E."/>
        </authorList>
    </citation>
    <scope>NUCLEOTIDE SEQUENCE [LARGE SCALE GENOMIC DNA]</scope>
    <source>
        <strain evidence="2 3">F0489</strain>
    </source>
</reference>
<dbReference type="PATRIC" id="fig|1125718.3.peg.309"/>
<dbReference type="RefSeq" id="WP_008729721.1">
    <property type="nucleotide sequence ID" value="NZ_AKFT01000014.1"/>
</dbReference>
<feature type="region of interest" description="Disordered" evidence="1">
    <location>
        <begin position="1"/>
        <end position="20"/>
    </location>
</feature>
<dbReference type="AlphaFoldDB" id="J0NJT6"/>
<feature type="compositionally biased region" description="Gly residues" evidence="1">
    <location>
        <begin position="1"/>
        <end position="11"/>
    </location>
</feature>
<comment type="caution">
    <text evidence="2">The sequence shown here is derived from an EMBL/GenBank/DDBJ whole genome shotgun (WGS) entry which is preliminary data.</text>
</comment>
<protein>
    <submittedName>
        <fullName evidence="2">Uncharacterized protein</fullName>
    </submittedName>
</protein>
<dbReference type="Proteomes" id="UP000002941">
    <property type="component" value="Unassembled WGS sequence"/>
</dbReference>
<dbReference type="EMBL" id="AKFT01000014">
    <property type="protein sequence ID" value="EJF47394.1"/>
    <property type="molecule type" value="Genomic_DNA"/>
</dbReference>
<dbReference type="OrthoDB" id="3259173at2"/>
<dbReference type="eggNOG" id="ENOG5033CVA">
    <property type="taxonomic scope" value="Bacteria"/>
</dbReference>
<accession>J0NJT6</accession>
<evidence type="ECO:0000313" key="3">
    <source>
        <dbReference type="Proteomes" id="UP000002941"/>
    </source>
</evidence>
<sequence>MTTASGGGGGESTSSSGSTEITVHPVCWHEPDLSGVDMAKKYTDKGLPDRWDDPAVRSGAVHSFAPMYYTEHADDPDGRWYKGTCDVSYAVDRQAASETVLKFLDHDMAWTWVPAGQPAPEPYIDARTLVSAAMDSVTIPAPQIDTNPKITTGDGITNATVVGMDTWIWATGDTPSQVTVTATAGSLSATVTAQASGLRINAPDSTASCTGWGTPWAEGTAEGSSDCTIEFTRSSAHLGGTTPLTTSVGYDLTWTATDGTNGTLNPITTTSTHDIPVAEIQTINRTPDQH</sequence>
<keyword evidence="3" id="KW-1185">Reference proteome</keyword>
<organism evidence="2 3">
    <name type="scientific">Actinomyces massiliensis F0489</name>
    <dbReference type="NCBI Taxonomy" id="1125718"/>
    <lineage>
        <taxon>Bacteria</taxon>
        <taxon>Bacillati</taxon>
        <taxon>Actinomycetota</taxon>
        <taxon>Actinomycetes</taxon>
        <taxon>Actinomycetales</taxon>
        <taxon>Actinomycetaceae</taxon>
        <taxon>Actinomyces</taxon>
    </lineage>
</organism>